<sequence length="397" mass="42557">MNSVTRRLSVLLVLAAVAALSVASPALSREAERRALDSITLEGRGNGHGHGMSQWGAEGAAQQGLTYGQILSFYYPGTQRGTAGGPVRVLISADTSPDVVVAARDGLTARSLGSQRTWRLSRLQPRATSWRIDAAGPGRSEISFRRANGGWKRLAVARGDAEFAAGGAPIRLRLPGGSVEYRGTLRSASSDDGTERDTVNIVSLETYLQGVVPREVPALWHVHAVRAQAVAARTYAAFERDQPLADHYEICDTAQCQVYGGYSSEHPASNAAVRATAGEILTEGGAPAFAQFSASNGGWTVAGDFDYLPAQEDPYDRVPDDNPYLDWSRTITDDEIERAYPAIGDLLDVEVGSRDGRGAWGGRVLEITLTGTSTSTTLTGSRFRSVFGLYETYFQLV</sequence>
<dbReference type="GO" id="GO:0030288">
    <property type="term" value="C:outer membrane-bounded periplasmic space"/>
    <property type="evidence" value="ECO:0007669"/>
    <property type="project" value="TreeGrafter"/>
</dbReference>
<organism evidence="2">
    <name type="scientific">freshwater metagenome</name>
    <dbReference type="NCBI Taxonomy" id="449393"/>
    <lineage>
        <taxon>unclassified sequences</taxon>
        <taxon>metagenomes</taxon>
        <taxon>ecological metagenomes</taxon>
    </lineage>
</organism>
<gene>
    <name evidence="2" type="ORF">UFOPK2579_00458</name>
</gene>
<accession>A0A6J6P0N3</accession>
<evidence type="ECO:0000259" key="1">
    <source>
        <dbReference type="Pfam" id="PF08486"/>
    </source>
</evidence>
<reference evidence="2" key="1">
    <citation type="submission" date="2020-05" db="EMBL/GenBank/DDBJ databases">
        <authorList>
            <person name="Chiriac C."/>
            <person name="Salcher M."/>
            <person name="Ghai R."/>
            <person name="Kavagutti S V."/>
        </authorList>
    </citation>
    <scope>NUCLEOTIDE SEQUENCE</scope>
</reference>
<dbReference type="NCBIfam" id="TIGR02669">
    <property type="entry name" value="SpoIID_LytB"/>
    <property type="match status" value="1"/>
</dbReference>
<dbReference type="Pfam" id="PF08486">
    <property type="entry name" value="SpoIID"/>
    <property type="match status" value="1"/>
</dbReference>
<dbReference type="EMBL" id="CAEZXR010000036">
    <property type="protein sequence ID" value="CAB4691822.1"/>
    <property type="molecule type" value="Genomic_DNA"/>
</dbReference>
<dbReference type="PANTHER" id="PTHR30032:SF4">
    <property type="entry name" value="AMIDASE ENHANCER"/>
    <property type="match status" value="1"/>
</dbReference>
<feature type="domain" description="Sporulation stage II protein D amidase enhancer LytB N-terminal" evidence="1">
    <location>
        <begin position="195"/>
        <end position="282"/>
    </location>
</feature>
<dbReference type="InterPro" id="IPR013693">
    <property type="entry name" value="SpoIID/LytB_N"/>
</dbReference>
<dbReference type="AlphaFoldDB" id="A0A6J6P0N3"/>
<dbReference type="PANTHER" id="PTHR30032">
    <property type="entry name" value="N-ACETYLMURAMOYL-L-ALANINE AMIDASE-RELATED"/>
    <property type="match status" value="1"/>
</dbReference>
<dbReference type="GO" id="GO:0030435">
    <property type="term" value="P:sporulation resulting in formation of a cellular spore"/>
    <property type="evidence" value="ECO:0007669"/>
    <property type="project" value="InterPro"/>
</dbReference>
<dbReference type="InterPro" id="IPR051922">
    <property type="entry name" value="Bact_Sporulation_Assoc"/>
</dbReference>
<proteinExistence type="predicted"/>
<name>A0A6J6P0N3_9ZZZZ</name>
<dbReference type="InterPro" id="IPR013486">
    <property type="entry name" value="SpoIID/LytB"/>
</dbReference>
<protein>
    <submittedName>
        <fullName evidence="2">Unannotated protein</fullName>
    </submittedName>
</protein>
<evidence type="ECO:0000313" key="2">
    <source>
        <dbReference type="EMBL" id="CAB4691822.1"/>
    </source>
</evidence>